<dbReference type="PROSITE" id="PS50965">
    <property type="entry name" value="NERD"/>
    <property type="match status" value="1"/>
</dbReference>
<accession>A0A323TF46</accession>
<proteinExistence type="predicted"/>
<dbReference type="InterPro" id="IPR011528">
    <property type="entry name" value="NERD"/>
</dbReference>
<comment type="caution">
    <text evidence="2">The sequence shown here is derived from an EMBL/GenBank/DDBJ whole genome shotgun (WGS) entry which is preliminary data.</text>
</comment>
<dbReference type="Pfam" id="PF08378">
    <property type="entry name" value="NERD"/>
    <property type="match status" value="1"/>
</dbReference>
<name>A0A323TF46_9BACI</name>
<reference evidence="2 3" key="1">
    <citation type="submission" date="2017-10" db="EMBL/GenBank/DDBJ databases">
        <title>Bacillus sp. nov., a halophilic bacterium isolated from a Keqin Lake.</title>
        <authorList>
            <person name="Wang H."/>
        </authorList>
    </citation>
    <scope>NUCLEOTIDE SEQUENCE [LARGE SCALE GENOMIC DNA]</scope>
    <source>
        <strain evidence="2 3">KQ-12</strain>
    </source>
</reference>
<feature type="domain" description="NERD" evidence="1">
    <location>
        <begin position="39"/>
        <end position="150"/>
    </location>
</feature>
<dbReference type="AlphaFoldDB" id="A0A323TF46"/>
<evidence type="ECO:0000313" key="2">
    <source>
        <dbReference type="EMBL" id="PYZ92317.1"/>
    </source>
</evidence>
<keyword evidence="3" id="KW-1185">Reference proteome</keyword>
<dbReference type="Proteomes" id="UP000248214">
    <property type="component" value="Unassembled WGS sequence"/>
</dbReference>
<protein>
    <submittedName>
        <fullName evidence="2">Nuclease</fullName>
    </submittedName>
</protein>
<sequence>MPMFLKPRTKSYELQILHSLTPRMEFSNSLRTHFTNLNKGYIGEQNFETMLSNQLTIDLLILPDTYFEVNQSLIQVDTLLFTPSSPYLFEVKNFEGDYFIEDSRWYGPSGLEVNNPLAQLQRIETTFRKLFQQLRLPRVDVKGYVVFPNPEFTLYNAPRNVPIILPTQIPSFLKKINRSSGKLSDKPFNICQSLLENQADPTPYSRIPEYHYDQLLKGVFCPNCHKLEIIKSKNSLSCSECNYFESKQEGLLRNIKEYNLLFPHRAISTNNIYEWCEKAISRKSIQRVLLSEYVQEGKSRSIHYVKSN</sequence>
<gene>
    <name evidence="2" type="ORF">CR194_15905</name>
</gene>
<dbReference type="EMBL" id="PDOD01000004">
    <property type="protein sequence ID" value="PYZ92317.1"/>
    <property type="molecule type" value="Genomic_DNA"/>
</dbReference>
<evidence type="ECO:0000313" key="3">
    <source>
        <dbReference type="Proteomes" id="UP000248214"/>
    </source>
</evidence>
<organism evidence="2 3">
    <name type="scientific">Salipaludibacillus keqinensis</name>
    <dbReference type="NCBI Taxonomy" id="2045207"/>
    <lineage>
        <taxon>Bacteria</taxon>
        <taxon>Bacillati</taxon>
        <taxon>Bacillota</taxon>
        <taxon>Bacilli</taxon>
        <taxon>Bacillales</taxon>
        <taxon>Bacillaceae</taxon>
    </lineage>
</organism>
<evidence type="ECO:0000259" key="1">
    <source>
        <dbReference type="PROSITE" id="PS50965"/>
    </source>
</evidence>